<gene>
    <name evidence="4" type="ORF">GWK47_045584</name>
</gene>
<name>A0A8J5CWT2_CHIOP</name>
<sequence length="356" mass="38987">MATAKRRREEPDDDGFTLVQRERFRVKRPPSPQQSGATASERPIPLVRWLESELQFALKVDVSASGEFLLRGATWDAAATFQKVADGQPRGIVLARREPSRRGVLVGYPTGLPLDPVLESPLVETAVRCSYNAGLNRHLPTRQVQLTLRGHVPAALDLGCFGTFAVRRFIQEPVRCYRCQAFGHYQRQCQRRQELCGVCSGEHASGTASAAYGRVGSGPWLGAPTAVLPSIMLGTAVALPGSGRLLGPRYLASCSGRRLPCSTSVSTPAPPLHGLKTPPRPDGPAAGGGRRGPGVSLCCPLWGIWTWTPRPPCCRRTRPPWRWRPLAGCWILLWPPAMTPRPNAARFPLWSRMGRK</sequence>
<keyword evidence="1" id="KW-0863">Zinc-finger</keyword>
<dbReference type="PROSITE" id="PS50158">
    <property type="entry name" value="ZF_CCHC"/>
    <property type="match status" value="1"/>
</dbReference>
<comment type="caution">
    <text evidence="4">The sequence shown here is derived from an EMBL/GenBank/DDBJ whole genome shotgun (WGS) entry which is preliminary data.</text>
</comment>
<proteinExistence type="predicted"/>
<reference evidence="4" key="1">
    <citation type="submission" date="2020-07" db="EMBL/GenBank/DDBJ databases">
        <title>The High-quality genome of the commercially important snow crab, Chionoecetes opilio.</title>
        <authorList>
            <person name="Jeong J.-H."/>
            <person name="Ryu S."/>
        </authorList>
    </citation>
    <scope>NUCLEOTIDE SEQUENCE</scope>
    <source>
        <strain evidence="4">MADBK_172401_WGS</strain>
        <tissue evidence="4">Digestive gland</tissue>
    </source>
</reference>
<evidence type="ECO:0000259" key="3">
    <source>
        <dbReference type="PROSITE" id="PS50158"/>
    </source>
</evidence>
<accession>A0A8J5CWT2</accession>
<organism evidence="4 5">
    <name type="scientific">Chionoecetes opilio</name>
    <name type="common">Atlantic snow crab</name>
    <name type="synonym">Cancer opilio</name>
    <dbReference type="NCBI Taxonomy" id="41210"/>
    <lineage>
        <taxon>Eukaryota</taxon>
        <taxon>Metazoa</taxon>
        <taxon>Ecdysozoa</taxon>
        <taxon>Arthropoda</taxon>
        <taxon>Crustacea</taxon>
        <taxon>Multicrustacea</taxon>
        <taxon>Malacostraca</taxon>
        <taxon>Eumalacostraca</taxon>
        <taxon>Eucarida</taxon>
        <taxon>Decapoda</taxon>
        <taxon>Pleocyemata</taxon>
        <taxon>Brachyura</taxon>
        <taxon>Eubrachyura</taxon>
        <taxon>Majoidea</taxon>
        <taxon>Majidae</taxon>
        <taxon>Chionoecetes</taxon>
    </lineage>
</organism>
<feature type="region of interest" description="Disordered" evidence="2">
    <location>
        <begin position="262"/>
        <end position="289"/>
    </location>
</feature>
<feature type="region of interest" description="Disordered" evidence="2">
    <location>
        <begin position="1"/>
        <end position="40"/>
    </location>
</feature>
<evidence type="ECO:0000313" key="4">
    <source>
        <dbReference type="EMBL" id="KAG0721875.1"/>
    </source>
</evidence>
<dbReference type="InterPro" id="IPR001878">
    <property type="entry name" value="Znf_CCHC"/>
</dbReference>
<keyword evidence="1" id="KW-0862">Zinc</keyword>
<feature type="domain" description="CCHC-type" evidence="3">
    <location>
        <begin position="175"/>
        <end position="191"/>
    </location>
</feature>
<dbReference type="SUPFAM" id="SSF57756">
    <property type="entry name" value="Retrovirus zinc finger-like domains"/>
    <property type="match status" value="1"/>
</dbReference>
<evidence type="ECO:0000256" key="1">
    <source>
        <dbReference type="PROSITE-ProRule" id="PRU00047"/>
    </source>
</evidence>
<dbReference type="Proteomes" id="UP000770661">
    <property type="component" value="Unassembled WGS sequence"/>
</dbReference>
<dbReference type="EMBL" id="JACEEZ010010391">
    <property type="protein sequence ID" value="KAG0721875.1"/>
    <property type="molecule type" value="Genomic_DNA"/>
</dbReference>
<dbReference type="InterPro" id="IPR036875">
    <property type="entry name" value="Znf_CCHC_sf"/>
</dbReference>
<keyword evidence="1" id="KW-0479">Metal-binding</keyword>
<keyword evidence="5" id="KW-1185">Reference proteome</keyword>
<evidence type="ECO:0000256" key="2">
    <source>
        <dbReference type="SAM" id="MobiDB-lite"/>
    </source>
</evidence>
<dbReference type="AlphaFoldDB" id="A0A8J5CWT2"/>
<dbReference type="GO" id="GO:0008270">
    <property type="term" value="F:zinc ion binding"/>
    <property type="evidence" value="ECO:0007669"/>
    <property type="project" value="UniProtKB-KW"/>
</dbReference>
<evidence type="ECO:0000313" key="5">
    <source>
        <dbReference type="Proteomes" id="UP000770661"/>
    </source>
</evidence>
<dbReference type="GO" id="GO:0003676">
    <property type="term" value="F:nucleic acid binding"/>
    <property type="evidence" value="ECO:0007669"/>
    <property type="project" value="InterPro"/>
</dbReference>
<protein>
    <recommendedName>
        <fullName evidence="3">CCHC-type domain-containing protein</fullName>
    </recommendedName>
</protein>